<dbReference type="AlphaFoldDB" id="A0A4Z2HTS4"/>
<accession>A0A4Z2HTS4</accession>
<dbReference type="Proteomes" id="UP000314294">
    <property type="component" value="Unassembled WGS sequence"/>
</dbReference>
<evidence type="ECO:0000313" key="1">
    <source>
        <dbReference type="EMBL" id="TNN68951.1"/>
    </source>
</evidence>
<dbReference type="EMBL" id="SRLO01000182">
    <property type="protein sequence ID" value="TNN68951.1"/>
    <property type="molecule type" value="Genomic_DNA"/>
</dbReference>
<reference evidence="1 2" key="1">
    <citation type="submission" date="2019-03" db="EMBL/GenBank/DDBJ databases">
        <title>First draft genome of Liparis tanakae, snailfish: a comprehensive survey of snailfish specific genes.</title>
        <authorList>
            <person name="Kim W."/>
            <person name="Song I."/>
            <person name="Jeong J.-H."/>
            <person name="Kim D."/>
            <person name="Kim S."/>
            <person name="Ryu S."/>
            <person name="Song J.Y."/>
            <person name="Lee S.K."/>
        </authorList>
    </citation>
    <scope>NUCLEOTIDE SEQUENCE [LARGE SCALE GENOMIC DNA]</scope>
    <source>
        <tissue evidence="1">Muscle</tissue>
    </source>
</reference>
<organism evidence="1 2">
    <name type="scientific">Liparis tanakae</name>
    <name type="common">Tanaka's snailfish</name>
    <dbReference type="NCBI Taxonomy" id="230148"/>
    <lineage>
        <taxon>Eukaryota</taxon>
        <taxon>Metazoa</taxon>
        <taxon>Chordata</taxon>
        <taxon>Craniata</taxon>
        <taxon>Vertebrata</taxon>
        <taxon>Euteleostomi</taxon>
        <taxon>Actinopterygii</taxon>
        <taxon>Neopterygii</taxon>
        <taxon>Teleostei</taxon>
        <taxon>Neoteleostei</taxon>
        <taxon>Acanthomorphata</taxon>
        <taxon>Eupercaria</taxon>
        <taxon>Perciformes</taxon>
        <taxon>Cottioidei</taxon>
        <taxon>Cottales</taxon>
        <taxon>Liparidae</taxon>
        <taxon>Liparis</taxon>
    </lineage>
</organism>
<keyword evidence="2" id="KW-1185">Reference proteome</keyword>
<gene>
    <name evidence="1" type="ORF">EYF80_020812</name>
</gene>
<proteinExistence type="predicted"/>
<protein>
    <submittedName>
        <fullName evidence="1">Uncharacterized protein</fullName>
    </submittedName>
</protein>
<sequence length="62" mass="6724">MSQCQVRMVSATMSSSVRMSAVKEMATTCTNSASNSTRALTKENTGNMVYMVAYLHRATPPC</sequence>
<name>A0A4Z2HTS4_9TELE</name>
<comment type="caution">
    <text evidence="1">The sequence shown here is derived from an EMBL/GenBank/DDBJ whole genome shotgun (WGS) entry which is preliminary data.</text>
</comment>
<evidence type="ECO:0000313" key="2">
    <source>
        <dbReference type="Proteomes" id="UP000314294"/>
    </source>
</evidence>